<dbReference type="Pfam" id="PF26496">
    <property type="entry name" value="DUF8163"/>
    <property type="match status" value="1"/>
</dbReference>
<protein>
    <recommendedName>
        <fullName evidence="2">DUF8163 domain-containing protein</fullName>
    </recommendedName>
</protein>
<evidence type="ECO:0000313" key="4">
    <source>
        <dbReference type="Proteomes" id="UP000728647"/>
    </source>
</evidence>
<feature type="transmembrane region" description="Helical" evidence="1">
    <location>
        <begin position="103"/>
        <end position="120"/>
    </location>
</feature>
<feature type="domain" description="DUF8163" evidence="2">
    <location>
        <begin position="13"/>
        <end position="158"/>
    </location>
</feature>
<gene>
    <name evidence="3" type="ORF">HT576_10620</name>
</gene>
<sequence length="178" mass="18011">MSATPTADPATRGERPWPTIGALAVLTAALALLAGPTGAVAGLATALTWYGLGTPYALAAGHVVLAAAFPDGVGLETFLLVELAFVAVLLAAVVRSPTALRDAVVVLASAIAFVGTGWIVADSRSVWTAAGTLLFLLALAAYALHRYELVSLGLVPDAVDTPPDANVDADADSPTHEQ</sequence>
<feature type="transmembrane region" description="Helical" evidence="1">
    <location>
        <begin position="47"/>
        <end position="69"/>
    </location>
</feature>
<dbReference type="AlphaFoldDB" id="A0A8J8GKU1"/>
<organism evidence="3 4">
    <name type="scientific">Haloterrigena gelatinilytica</name>
    <dbReference type="NCBI Taxonomy" id="2741724"/>
    <lineage>
        <taxon>Archaea</taxon>
        <taxon>Methanobacteriati</taxon>
        <taxon>Methanobacteriota</taxon>
        <taxon>Stenosarchaea group</taxon>
        <taxon>Halobacteria</taxon>
        <taxon>Halobacteriales</taxon>
        <taxon>Natrialbaceae</taxon>
        <taxon>Haloterrigena</taxon>
    </lineage>
</organism>
<dbReference type="EMBL" id="JABURA010000001">
    <property type="protein sequence ID" value="NUB91471.1"/>
    <property type="molecule type" value="Genomic_DNA"/>
</dbReference>
<dbReference type="OrthoDB" id="188294at2157"/>
<evidence type="ECO:0000259" key="2">
    <source>
        <dbReference type="Pfam" id="PF26496"/>
    </source>
</evidence>
<dbReference type="RefSeq" id="WP_174702010.1">
    <property type="nucleotide sequence ID" value="NZ_JABURA010000001.1"/>
</dbReference>
<name>A0A8J8GKU1_9EURY</name>
<feature type="transmembrane region" description="Helical" evidence="1">
    <location>
        <begin position="20"/>
        <end position="40"/>
    </location>
</feature>
<dbReference type="InterPro" id="IPR058477">
    <property type="entry name" value="DUF8163"/>
</dbReference>
<keyword evidence="1" id="KW-1133">Transmembrane helix</keyword>
<proteinExistence type="predicted"/>
<feature type="transmembrane region" description="Helical" evidence="1">
    <location>
        <begin position="75"/>
        <end position="94"/>
    </location>
</feature>
<comment type="caution">
    <text evidence="3">The sequence shown here is derived from an EMBL/GenBank/DDBJ whole genome shotgun (WGS) entry which is preliminary data.</text>
</comment>
<dbReference type="Proteomes" id="UP000728647">
    <property type="component" value="Unassembled WGS sequence"/>
</dbReference>
<keyword evidence="1" id="KW-0472">Membrane</keyword>
<accession>A0A8J8GKU1</accession>
<keyword evidence="1" id="KW-0812">Transmembrane</keyword>
<evidence type="ECO:0000313" key="3">
    <source>
        <dbReference type="EMBL" id="NUB91471.1"/>
    </source>
</evidence>
<feature type="transmembrane region" description="Helical" evidence="1">
    <location>
        <begin position="126"/>
        <end position="144"/>
    </location>
</feature>
<evidence type="ECO:0000256" key="1">
    <source>
        <dbReference type="SAM" id="Phobius"/>
    </source>
</evidence>
<reference evidence="3" key="1">
    <citation type="submission" date="2020-06" db="EMBL/GenBank/DDBJ databases">
        <title>Haloterrigena sp. nov., an extremely halophilic archaeon isolated from a saline sediment.</title>
        <authorList>
            <person name="Liu B.-B."/>
        </authorList>
    </citation>
    <scope>NUCLEOTIDE SEQUENCE</scope>
    <source>
        <strain evidence="3">SYSU A121-1</strain>
    </source>
</reference>